<sequence length="410" mass="45233">MMIVVEEYSASALSTLPEVGKERIRQVEKVAPEALVGFIDRLVSDGKDTSAQRYRTWDEFIDSARRLLTVSVFRPVLPEEELVMAGWHESALTGADYKDVLGRLSVLWANCGMTTVNILSRLRENYGATISHTERNDFTKDTVGLAVTKLKEKPAGPDEIYILDCDLGGLHNFLVEVHHDGTRYLVQGYQGGYSAIWWSSNTPYDPVEREANKSDIDQWRTDWGGGDNISDRYDELLDLLALLVQDTQATKSGKSVWRQLPFMPGDNAALARKGAYNALDLRVDVYKLRNPAAVYGTLNARMGSLCVQGVLSLPIEPRKVDQDEVVKALGLLGLQVTCQVEVRTGTYKFKVDADRVGPGQGLKGKLITRVGAREINRLTCADIPPTGGTIDVGYTQAGVERVASRTRPAG</sequence>
<name>A0ABR7LN30_9ACTN</name>
<protein>
    <submittedName>
        <fullName evidence="1">Uncharacterized protein</fullName>
    </submittedName>
</protein>
<evidence type="ECO:0000313" key="1">
    <source>
        <dbReference type="EMBL" id="MBC6466236.1"/>
    </source>
</evidence>
<gene>
    <name evidence="1" type="ORF">HKK74_12095</name>
</gene>
<organism evidence="1 2">
    <name type="scientific">Actinomadura alba</name>
    <dbReference type="NCBI Taxonomy" id="406431"/>
    <lineage>
        <taxon>Bacteria</taxon>
        <taxon>Bacillati</taxon>
        <taxon>Actinomycetota</taxon>
        <taxon>Actinomycetes</taxon>
        <taxon>Streptosporangiales</taxon>
        <taxon>Thermomonosporaceae</taxon>
        <taxon>Actinomadura</taxon>
    </lineage>
</organism>
<proteinExistence type="predicted"/>
<dbReference type="EMBL" id="JABVEC010000007">
    <property type="protein sequence ID" value="MBC6466236.1"/>
    <property type="molecule type" value="Genomic_DNA"/>
</dbReference>
<keyword evidence="2" id="KW-1185">Reference proteome</keyword>
<reference evidence="1 2" key="1">
    <citation type="submission" date="2020-06" db="EMBL/GenBank/DDBJ databases">
        <title>Actinomadura xiongansis sp. nov., isolated from soil of Baiyangdian.</title>
        <authorList>
            <person name="Zhang X."/>
        </authorList>
    </citation>
    <scope>NUCLEOTIDE SEQUENCE [LARGE SCALE GENOMIC DNA]</scope>
    <source>
        <strain evidence="1 2">HBUM206468</strain>
    </source>
</reference>
<comment type="caution">
    <text evidence="1">The sequence shown here is derived from an EMBL/GenBank/DDBJ whole genome shotgun (WGS) entry which is preliminary data.</text>
</comment>
<evidence type="ECO:0000313" key="2">
    <source>
        <dbReference type="Proteomes" id="UP000805614"/>
    </source>
</evidence>
<dbReference type="Proteomes" id="UP000805614">
    <property type="component" value="Unassembled WGS sequence"/>
</dbReference>
<accession>A0ABR7LN30</accession>